<dbReference type="Gramene" id="mRNA:HanXRQr2_Chr09g0400621">
    <property type="protein sequence ID" value="CDS:HanXRQr2_Chr09g0400621.1"/>
    <property type="gene ID" value="HanXRQr2_Chr09g0400621"/>
</dbReference>
<gene>
    <name evidence="1" type="ORF">HanXRQr2_Chr09g0400621</name>
</gene>
<organism evidence="1 2">
    <name type="scientific">Helianthus annuus</name>
    <name type="common">Common sunflower</name>
    <dbReference type="NCBI Taxonomy" id="4232"/>
    <lineage>
        <taxon>Eukaryota</taxon>
        <taxon>Viridiplantae</taxon>
        <taxon>Streptophyta</taxon>
        <taxon>Embryophyta</taxon>
        <taxon>Tracheophyta</taxon>
        <taxon>Spermatophyta</taxon>
        <taxon>Magnoliopsida</taxon>
        <taxon>eudicotyledons</taxon>
        <taxon>Gunneridae</taxon>
        <taxon>Pentapetalae</taxon>
        <taxon>asterids</taxon>
        <taxon>campanulids</taxon>
        <taxon>Asterales</taxon>
        <taxon>Asteraceae</taxon>
        <taxon>Asteroideae</taxon>
        <taxon>Heliantheae alliance</taxon>
        <taxon>Heliantheae</taxon>
        <taxon>Helianthus</taxon>
    </lineage>
</organism>
<dbReference type="PANTHER" id="PTHR48435">
    <property type="entry name" value="POLYPROTEIN"/>
    <property type="match status" value="1"/>
</dbReference>
<evidence type="ECO:0000313" key="1">
    <source>
        <dbReference type="EMBL" id="KAF5791956.1"/>
    </source>
</evidence>
<dbReference type="Proteomes" id="UP000215914">
    <property type="component" value="Unassembled WGS sequence"/>
</dbReference>
<reference evidence="1" key="1">
    <citation type="journal article" date="2017" name="Nature">
        <title>The sunflower genome provides insights into oil metabolism, flowering and Asterid evolution.</title>
        <authorList>
            <person name="Badouin H."/>
            <person name="Gouzy J."/>
            <person name="Grassa C.J."/>
            <person name="Murat F."/>
            <person name="Staton S.E."/>
            <person name="Cottret L."/>
            <person name="Lelandais-Briere C."/>
            <person name="Owens G.L."/>
            <person name="Carrere S."/>
            <person name="Mayjonade B."/>
            <person name="Legrand L."/>
            <person name="Gill N."/>
            <person name="Kane N.C."/>
            <person name="Bowers J.E."/>
            <person name="Hubner S."/>
            <person name="Bellec A."/>
            <person name="Berard A."/>
            <person name="Berges H."/>
            <person name="Blanchet N."/>
            <person name="Boniface M.C."/>
            <person name="Brunel D."/>
            <person name="Catrice O."/>
            <person name="Chaidir N."/>
            <person name="Claudel C."/>
            <person name="Donnadieu C."/>
            <person name="Faraut T."/>
            <person name="Fievet G."/>
            <person name="Helmstetter N."/>
            <person name="King M."/>
            <person name="Knapp S.J."/>
            <person name="Lai Z."/>
            <person name="Le Paslier M.C."/>
            <person name="Lippi Y."/>
            <person name="Lorenzon L."/>
            <person name="Mandel J.R."/>
            <person name="Marage G."/>
            <person name="Marchand G."/>
            <person name="Marquand E."/>
            <person name="Bret-Mestries E."/>
            <person name="Morien E."/>
            <person name="Nambeesan S."/>
            <person name="Nguyen T."/>
            <person name="Pegot-Espagnet P."/>
            <person name="Pouilly N."/>
            <person name="Raftis F."/>
            <person name="Sallet E."/>
            <person name="Schiex T."/>
            <person name="Thomas J."/>
            <person name="Vandecasteele C."/>
            <person name="Vares D."/>
            <person name="Vear F."/>
            <person name="Vautrin S."/>
            <person name="Crespi M."/>
            <person name="Mangin B."/>
            <person name="Burke J.M."/>
            <person name="Salse J."/>
            <person name="Munos S."/>
            <person name="Vincourt P."/>
            <person name="Rieseberg L.H."/>
            <person name="Langlade N.B."/>
        </authorList>
    </citation>
    <scope>NUCLEOTIDE SEQUENCE</scope>
    <source>
        <tissue evidence="1">Leaves</tissue>
    </source>
</reference>
<dbReference type="InterPro" id="IPR053098">
    <property type="entry name" value="Petuviruses_polyprotein"/>
</dbReference>
<reference evidence="1" key="2">
    <citation type="submission" date="2020-06" db="EMBL/GenBank/DDBJ databases">
        <title>Helianthus annuus Genome sequencing and assembly Release 2.</title>
        <authorList>
            <person name="Gouzy J."/>
            <person name="Langlade N."/>
            <person name="Munos S."/>
        </authorList>
    </citation>
    <scope>NUCLEOTIDE SEQUENCE</scope>
    <source>
        <tissue evidence="1">Leaves</tissue>
    </source>
</reference>
<comment type="caution">
    <text evidence="1">The sequence shown here is derived from an EMBL/GenBank/DDBJ whole genome shotgun (WGS) entry which is preliminary data.</text>
</comment>
<proteinExistence type="predicted"/>
<dbReference type="PANTHER" id="PTHR48435:SF1">
    <property type="entry name" value="POLYPROTEIN"/>
    <property type="match status" value="1"/>
</dbReference>
<dbReference type="AlphaFoldDB" id="A0A9K3I8T8"/>
<sequence>MLLNDPSLLTTLRAQIQIIGTPQVNTFQTTFHYQMIYRVQNHSLDIMVLGSQNNSGDALLIEIDSKATPTCTYVPKQLSREELTKL</sequence>
<protein>
    <submittedName>
        <fullName evidence="1">Uncharacterized protein</fullName>
    </submittedName>
</protein>
<evidence type="ECO:0000313" key="2">
    <source>
        <dbReference type="Proteomes" id="UP000215914"/>
    </source>
</evidence>
<keyword evidence="2" id="KW-1185">Reference proteome</keyword>
<dbReference type="EMBL" id="MNCJ02000324">
    <property type="protein sequence ID" value="KAF5791956.1"/>
    <property type="molecule type" value="Genomic_DNA"/>
</dbReference>
<accession>A0A9K3I8T8</accession>
<name>A0A9K3I8T8_HELAN</name>